<sequence length="129" mass="14439">QQKKPATYKNIILSLKDLASHPDSFLAGISFQNALKSLVNYSLYQPVDELKGCKENLIAGQLAPVGTGFKEREKFQRTTNTTNNFTGTLLLPPPNITDHAGISTQSKIEKLQLPELDTDQKKREYTFQT</sequence>
<dbReference type="Proteomes" id="UP000789920">
    <property type="component" value="Unassembled WGS sequence"/>
</dbReference>
<evidence type="ECO:0000313" key="2">
    <source>
        <dbReference type="Proteomes" id="UP000789920"/>
    </source>
</evidence>
<reference evidence="1" key="1">
    <citation type="submission" date="2021-06" db="EMBL/GenBank/DDBJ databases">
        <authorList>
            <person name="Kallberg Y."/>
            <person name="Tangrot J."/>
            <person name="Rosling A."/>
        </authorList>
    </citation>
    <scope>NUCLEOTIDE SEQUENCE</scope>
    <source>
        <strain evidence="1">MA461A</strain>
    </source>
</reference>
<dbReference type="EMBL" id="CAJVQC010118983">
    <property type="protein sequence ID" value="CAG8837916.1"/>
    <property type="molecule type" value="Genomic_DNA"/>
</dbReference>
<accession>A0ACA9SF51</accession>
<proteinExistence type="predicted"/>
<evidence type="ECO:0000313" key="1">
    <source>
        <dbReference type="EMBL" id="CAG8837916.1"/>
    </source>
</evidence>
<keyword evidence="2" id="KW-1185">Reference proteome</keyword>
<organism evidence="1 2">
    <name type="scientific">Racocetra persica</name>
    <dbReference type="NCBI Taxonomy" id="160502"/>
    <lineage>
        <taxon>Eukaryota</taxon>
        <taxon>Fungi</taxon>
        <taxon>Fungi incertae sedis</taxon>
        <taxon>Mucoromycota</taxon>
        <taxon>Glomeromycotina</taxon>
        <taxon>Glomeromycetes</taxon>
        <taxon>Diversisporales</taxon>
        <taxon>Gigasporaceae</taxon>
        <taxon>Racocetra</taxon>
    </lineage>
</organism>
<feature type="non-terminal residue" evidence="1">
    <location>
        <position position="1"/>
    </location>
</feature>
<gene>
    <name evidence="1" type="ORF">RPERSI_LOCUS30477</name>
</gene>
<name>A0ACA9SF51_9GLOM</name>
<comment type="caution">
    <text evidence="1">The sequence shown here is derived from an EMBL/GenBank/DDBJ whole genome shotgun (WGS) entry which is preliminary data.</text>
</comment>
<protein>
    <submittedName>
        <fullName evidence="1">31086_t:CDS:1</fullName>
    </submittedName>
</protein>